<proteinExistence type="predicted"/>
<name>A0A739J1Z2_SALET</name>
<accession>A0A739J1Z2</accession>
<reference evidence="2" key="2">
    <citation type="submission" date="2018-07" db="EMBL/GenBank/DDBJ databases">
        <authorList>
            <consortium name="NCBI Pathogen Detection Project"/>
        </authorList>
    </citation>
    <scope>NUCLEOTIDE SEQUENCE</scope>
    <source>
        <strain evidence="2">13-2733</strain>
        <strain evidence="1">13-2740</strain>
    </source>
</reference>
<dbReference type="AlphaFoldDB" id="A0A739J1Z2"/>
<evidence type="ECO:0000313" key="1">
    <source>
        <dbReference type="EMBL" id="HAE6744386.1"/>
    </source>
</evidence>
<protein>
    <recommendedName>
        <fullName evidence="3">Eaa protein</fullName>
    </recommendedName>
</protein>
<comment type="caution">
    <text evidence="2">The sequence shown here is derived from an EMBL/GenBank/DDBJ whole genome shotgun (WGS) entry which is preliminary data.</text>
</comment>
<dbReference type="EMBL" id="DAATPN010000021">
    <property type="protein sequence ID" value="HAE9563776.1"/>
    <property type="molecule type" value="Genomic_DNA"/>
</dbReference>
<evidence type="ECO:0000313" key="2">
    <source>
        <dbReference type="EMBL" id="HAE9563776.1"/>
    </source>
</evidence>
<evidence type="ECO:0008006" key="3">
    <source>
        <dbReference type="Google" id="ProtNLM"/>
    </source>
</evidence>
<gene>
    <name evidence="1" type="ORF">G4L02_000024</name>
    <name evidence="2" type="ORF">G4Y23_004597</name>
</gene>
<organism evidence="2">
    <name type="scientific">Salmonella enterica subsp. enterica serovar Braenderup</name>
    <dbReference type="NCBI Taxonomy" id="149391"/>
    <lineage>
        <taxon>Bacteria</taxon>
        <taxon>Pseudomonadati</taxon>
        <taxon>Pseudomonadota</taxon>
        <taxon>Gammaproteobacteria</taxon>
        <taxon>Enterobacterales</taxon>
        <taxon>Enterobacteriaceae</taxon>
        <taxon>Salmonella</taxon>
    </lineage>
</organism>
<reference evidence="2" key="1">
    <citation type="journal article" date="2018" name="Genome Biol.">
        <title>SKESA: strategic k-mer extension for scrupulous assemblies.</title>
        <authorList>
            <person name="Souvorov A."/>
            <person name="Agarwala R."/>
            <person name="Lipman D.J."/>
        </authorList>
    </citation>
    <scope>NUCLEOTIDE SEQUENCE</scope>
    <source>
        <strain evidence="2">13-2733</strain>
        <strain evidence="1">13-2740</strain>
    </source>
</reference>
<sequence length="139" mass="15330">MTITKERLLKTQHWRETYGADSNVMLPAEEAEELARIALASLEAEPIGYMNRFTGRVFSLDEQPGADTDTDVYEPVYAAPPAPVVPDGYALVPVEPTDEMIAAAMNCEDVLFNSDESFCVQFGNIYEAMLAAAPQHEVK</sequence>
<dbReference type="EMBL" id="DAASRW010000001">
    <property type="protein sequence ID" value="HAE6744386.1"/>
    <property type="molecule type" value="Genomic_DNA"/>
</dbReference>